<proteinExistence type="predicted"/>
<reference evidence="1 2" key="1">
    <citation type="journal article" date="2024" name="G3 (Bethesda)">
        <title>Genome assembly of Hibiscus sabdariffa L. provides insights into metabolisms of medicinal natural products.</title>
        <authorList>
            <person name="Kim T."/>
        </authorList>
    </citation>
    <scope>NUCLEOTIDE SEQUENCE [LARGE SCALE GENOMIC DNA]</scope>
    <source>
        <strain evidence="1">TK-2024</strain>
        <tissue evidence="1">Old leaves</tissue>
    </source>
</reference>
<dbReference type="EMBL" id="JBBPBM010000069">
    <property type="protein sequence ID" value="KAK8513368.1"/>
    <property type="molecule type" value="Genomic_DNA"/>
</dbReference>
<evidence type="ECO:0000313" key="1">
    <source>
        <dbReference type="EMBL" id="KAK8513368.1"/>
    </source>
</evidence>
<keyword evidence="2" id="KW-1185">Reference proteome</keyword>
<sequence length="154" mass="17955">MAPQLTRAPSVKRRGALSVTEDPKMARRGNRFGKTIGVTAAECTAVCCCCPCTIVELLVLALYKFPARLCQKAWRWKKRRLMKKNPDLLRPTNRWTTREELEADLDRMMGKVVQCGTDHHDDYCARAEDFENKMWDRFRETGFWRSPSQRERGE</sequence>
<comment type="caution">
    <text evidence="1">The sequence shown here is derived from an EMBL/GenBank/DDBJ whole genome shotgun (WGS) entry which is preliminary data.</text>
</comment>
<dbReference type="PANTHER" id="PTHR33264:SF8">
    <property type="entry name" value="EXPRESSED PROTEIN"/>
    <property type="match status" value="1"/>
</dbReference>
<name>A0ABR2C262_9ROSI</name>
<organism evidence="1 2">
    <name type="scientific">Hibiscus sabdariffa</name>
    <name type="common">roselle</name>
    <dbReference type="NCBI Taxonomy" id="183260"/>
    <lineage>
        <taxon>Eukaryota</taxon>
        <taxon>Viridiplantae</taxon>
        <taxon>Streptophyta</taxon>
        <taxon>Embryophyta</taxon>
        <taxon>Tracheophyta</taxon>
        <taxon>Spermatophyta</taxon>
        <taxon>Magnoliopsida</taxon>
        <taxon>eudicotyledons</taxon>
        <taxon>Gunneridae</taxon>
        <taxon>Pentapetalae</taxon>
        <taxon>rosids</taxon>
        <taxon>malvids</taxon>
        <taxon>Malvales</taxon>
        <taxon>Malvaceae</taxon>
        <taxon>Malvoideae</taxon>
        <taxon>Hibiscus</taxon>
    </lineage>
</organism>
<evidence type="ECO:0000313" key="2">
    <source>
        <dbReference type="Proteomes" id="UP001472677"/>
    </source>
</evidence>
<protein>
    <submittedName>
        <fullName evidence="1">Uncharacterized protein</fullName>
    </submittedName>
</protein>
<dbReference type="PANTHER" id="PTHR33264">
    <property type="entry name" value="EXPRESSED PROTEIN"/>
    <property type="match status" value="1"/>
</dbReference>
<gene>
    <name evidence="1" type="ORF">V6N12_052560</name>
</gene>
<accession>A0ABR2C262</accession>
<dbReference type="Proteomes" id="UP001472677">
    <property type="component" value="Unassembled WGS sequence"/>
</dbReference>